<feature type="transmembrane region" description="Helical" evidence="6">
    <location>
        <begin position="526"/>
        <end position="544"/>
    </location>
</feature>
<keyword evidence="9" id="KW-1185">Reference proteome</keyword>
<organism evidence="8 9">
    <name type="scientific">Pelagicoccus enzymogenes</name>
    <dbReference type="NCBI Taxonomy" id="2773457"/>
    <lineage>
        <taxon>Bacteria</taxon>
        <taxon>Pseudomonadati</taxon>
        <taxon>Verrucomicrobiota</taxon>
        <taxon>Opitutia</taxon>
        <taxon>Puniceicoccales</taxon>
        <taxon>Pelagicoccaceae</taxon>
        <taxon>Pelagicoccus</taxon>
    </lineage>
</organism>
<proteinExistence type="predicted"/>
<dbReference type="PANTHER" id="PTHR30619:SF1">
    <property type="entry name" value="RECOMBINATION PROTEIN 2"/>
    <property type="match status" value="1"/>
</dbReference>
<gene>
    <name evidence="8" type="ORF">IEN85_05670</name>
</gene>
<dbReference type="AlphaFoldDB" id="A0A927F5V4"/>
<evidence type="ECO:0000256" key="3">
    <source>
        <dbReference type="ARBA" id="ARBA00022692"/>
    </source>
</evidence>
<feature type="transmembrane region" description="Helical" evidence="6">
    <location>
        <begin position="500"/>
        <end position="519"/>
    </location>
</feature>
<evidence type="ECO:0000256" key="2">
    <source>
        <dbReference type="ARBA" id="ARBA00022475"/>
    </source>
</evidence>
<accession>A0A927F5V4</accession>
<dbReference type="PANTHER" id="PTHR30619">
    <property type="entry name" value="DNA INTERNALIZATION/COMPETENCE PROTEIN COMEC/REC2"/>
    <property type="match status" value="1"/>
</dbReference>
<dbReference type="InterPro" id="IPR052159">
    <property type="entry name" value="Competence_DNA_uptake"/>
</dbReference>
<evidence type="ECO:0000256" key="1">
    <source>
        <dbReference type="ARBA" id="ARBA00004651"/>
    </source>
</evidence>
<comment type="subcellular location">
    <subcellularLocation>
        <location evidence="1">Cell membrane</location>
        <topology evidence="1">Multi-pass membrane protein</topology>
    </subcellularLocation>
</comment>
<dbReference type="Pfam" id="PF03772">
    <property type="entry name" value="Competence"/>
    <property type="match status" value="1"/>
</dbReference>
<dbReference type="RefSeq" id="WP_191616098.1">
    <property type="nucleotide sequence ID" value="NZ_JACYFG010000006.1"/>
</dbReference>
<keyword evidence="2" id="KW-1003">Cell membrane</keyword>
<feature type="transmembrane region" description="Helical" evidence="6">
    <location>
        <begin position="464"/>
        <end position="480"/>
    </location>
</feature>
<feature type="transmembrane region" description="Helical" evidence="6">
    <location>
        <begin position="326"/>
        <end position="345"/>
    </location>
</feature>
<dbReference type="EMBL" id="JACYFG010000006">
    <property type="protein sequence ID" value="MBD5778973.1"/>
    <property type="molecule type" value="Genomic_DNA"/>
</dbReference>
<dbReference type="Proteomes" id="UP000622317">
    <property type="component" value="Unassembled WGS sequence"/>
</dbReference>
<protein>
    <submittedName>
        <fullName evidence="8">ComEC/Rec2 family competence protein</fullName>
    </submittedName>
</protein>
<reference evidence="8" key="1">
    <citation type="submission" date="2020-09" db="EMBL/GenBank/DDBJ databases">
        <title>Pelagicoccus enzymogenes sp. nov. with an EPS production, isolated from marine sediment.</title>
        <authorList>
            <person name="Feng X."/>
        </authorList>
    </citation>
    <scope>NUCLEOTIDE SEQUENCE</scope>
    <source>
        <strain evidence="8">NFK12</strain>
    </source>
</reference>
<evidence type="ECO:0000313" key="9">
    <source>
        <dbReference type="Proteomes" id="UP000622317"/>
    </source>
</evidence>
<comment type="caution">
    <text evidence="8">The sequence shown here is derived from an EMBL/GenBank/DDBJ whole genome shotgun (WGS) entry which is preliminary data.</text>
</comment>
<evidence type="ECO:0000256" key="6">
    <source>
        <dbReference type="SAM" id="Phobius"/>
    </source>
</evidence>
<feature type="transmembrane region" description="Helical" evidence="6">
    <location>
        <begin position="251"/>
        <end position="272"/>
    </location>
</feature>
<feature type="transmembrane region" description="Helical" evidence="6">
    <location>
        <begin position="427"/>
        <end position="452"/>
    </location>
</feature>
<feature type="transmembrane region" description="Helical" evidence="6">
    <location>
        <begin position="35"/>
        <end position="52"/>
    </location>
</feature>
<evidence type="ECO:0000256" key="4">
    <source>
        <dbReference type="ARBA" id="ARBA00022989"/>
    </source>
</evidence>
<dbReference type="InterPro" id="IPR004477">
    <property type="entry name" value="ComEC_N"/>
</dbReference>
<dbReference type="GO" id="GO:0005886">
    <property type="term" value="C:plasma membrane"/>
    <property type="evidence" value="ECO:0007669"/>
    <property type="project" value="UniProtKB-SubCell"/>
</dbReference>
<keyword evidence="3 6" id="KW-0812">Transmembrane</keyword>
<keyword evidence="4 6" id="KW-1133">Transmembrane helix</keyword>
<evidence type="ECO:0000259" key="7">
    <source>
        <dbReference type="Pfam" id="PF03772"/>
    </source>
</evidence>
<evidence type="ECO:0000313" key="8">
    <source>
        <dbReference type="EMBL" id="MBD5778973.1"/>
    </source>
</evidence>
<feature type="transmembrane region" description="Helical" evidence="6">
    <location>
        <begin position="12"/>
        <end position="29"/>
    </location>
</feature>
<feature type="transmembrane region" description="Helical" evidence="6">
    <location>
        <begin position="351"/>
        <end position="370"/>
    </location>
</feature>
<feature type="transmembrane region" description="Helical" evidence="6">
    <location>
        <begin position="284"/>
        <end position="314"/>
    </location>
</feature>
<feature type="domain" description="ComEC/Rec2-related protein" evidence="7">
    <location>
        <begin position="229"/>
        <end position="512"/>
    </location>
</feature>
<keyword evidence="5 6" id="KW-0472">Membrane</keyword>
<feature type="transmembrane region" description="Helical" evidence="6">
    <location>
        <begin position="398"/>
        <end position="421"/>
    </location>
</feature>
<evidence type="ECO:0000256" key="5">
    <source>
        <dbReference type="ARBA" id="ARBA00023136"/>
    </source>
</evidence>
<dbReference type="NCBIfam" id="TIGR00360">
    <property type="entry name" value="ComEC_N-term"/>
    <property type="match status" value="1"/>
</dbReference>
<name>A0A927F5V4_9BACT</name>
<sequence>MSQATKPRRVPLLWILLPYALGIGVARFIPLPSSWILLSLAALGICFAYRSAKKEDRSWHAFFIPSMMMLGAARFLNLHLDPHDQIATIPREAELELQIETLFNATDPQTALGIARVVKSPIQQRELTSLRIFFFLETQALAHYPQEGERFLAIGVVRRIPSYAEGDRFDAYLRNQGISQAYKQGYLLDLTAEAQGISRLTNRTKDHFAHVLSQNKRPDSPYTGAYKGLMLGQKSELTPDQKQLFLANGTMHLFAISGLHIGVIAICLHQLLSLLRLRSGPRAITALVAIACFVLVTGGSASSWRALLMVACFYLTSFGYRQASPVNALTLSALVYLLLLPGQLFQAGFQMSYFTVTAILLLGLPLGRTLNKFVPLFPHIPPTIQSPFQKILVASKKWILDALGVSTAAFLISALLGIYYFQILPSYGILINLVALPVASLAIVSGFLSLLCSPLIAWIPLSEVFNNAALLLIKGIHLFLELTSELPLSSIQTPAVSAYWAASALLTCLTIVAFSYTQIHQRRAPLWQLCAVASCGAWIALLQIV</sequence>